<dbReference type="EMBL" id="AP025592">
    <property type="protein sequence ID" value="BDG09880.1"/>
    <property type="molecule type" value="Genomic_DNA"/>
</dbReference>
<feature type="domain" description="Neutral/alkaline non-lysosomal ceramidase N-terminal" evidence="2">
    <location>
        <begin position="64"/>
        <end position="189"/>
    </location>
</feature>
<keyword evidence="1" id="KW-0378">Hydrolase</keyword>
<dbReference type="Proteomes" id="UP001162734">
    <property type="component" value="Chromosome"/>
</dbReference>
<accession>A0ABN6NBY9</accession>
<dbReference type="InterPro" id="IPR006823">
    <property type="entry name" value="Ceramidase_alk"/>
</dbReference>
<dbReference type="PANTHER" id="PTHR12670:SF1">
    <property type="entry name" value="NEUTRAL CERAMIDASE"/>
    <property type="match status" value="1"/>
</dbReference>
<sequence>MLLARTLLFVAALAAAAAAIVAAGSLRWRPAERPGAPRLVQRASGGGPLLAGVAELPLDPRPDAPIAGFPRLRWAARGVRDPVGVRALVLEEPGCRVALVSAELLLVPAELSGAVRERVRDLGLDAVVVAATHTHSGPGGFWDSALAEAFATGPYERRELEALVERIAAAVRAAHAARAPALLSTARADAPGLVHSREYLRPVTARLTGFRLARPDGALLAQVLVYPSHATILGADNHRLSGDWPGALMRSQPAPTLFFQGALGDATPHLGDAVKLTPELYARAVQSKVAELAWSGPEARPALALSEVRIALPPPDPAAAPRRLAQLARNVAWGLFPAEAPVTALRLGPLALLFTPSEPVMEVGEQWRARAAPEAEIVSLADDYAGYVETPERMALRHGETERTYYGPGLAERLGRAVESAWGALPPARR</sequence>
<dbReference type="PANTHER" id="PTHR12670">
    <property type="entry name" value="CERAMIDASE"/>
    <property type="match status" value="1"/>
</dbReference>
<evidence type="ECO:0000313" key="3">
    <source>
        <dbReference type="EMBL" id="BDG09880.1"/>
    </source>
</evidence>
<gene>
    <name evidence="3" type="ORF">AMPC_29930</name>
</gene>
<dbReference type="EC" id="3.5.1.23" evidence="1"/>
<keyword evidence="1" id="KW-0746">Sphingolipid metabolism</keyword>
<proteinExistence type="inferred from homology"/>
<evidence type="ECO:0000256" key="1">
    <source>
        <dbReference type="RuleBase" id="RU366019"/>
    </source>
</evidence>
<protein>
    <recommendedName>
        <fullName evidence="1">Neutral ceramidase</fullName>
        <ecNumber evidence="1">3.5.1.23</ecNumber>
    </recommendedName>
</protein>
<dbReference type="Pfam" id="PF04734">
    <property type="entry name" value="Ceramidase_alk"/>
    <property type="match status" value="1"/>
</dbReference>
<name>A0ABN6NBY9_9BACT</name>
<dbReference type="InterPro" id="IPR031329">
    <property type="entry name" value="NEUT/ALK_ceramidase_N"/>
</dbReference>
<reference evidence="4" key="1">
    <citation type="journal article" date="2022" name="Int. J. Syst. Evol. Microbiol.">
        <title>Anaeromyxobacter oryzae sp. nov., Anaeromyxobacter diazotrophicus sp. nov. and Anaeromyxobacter paludicola sp. nov., isolated from paddy soils.</title>
        <authorList>
            <person name="Itoh H."/>
            <person name="Xu Z."/>
            <person name="Mise K."/>
            <person name="Masuda Y."/>
            <person name="Ushijima N."/>
            <person name="Hayakawa C."/>
            <person name="Shiratori Y."/>
            <person name="Senoo K."/>
        </authorList>
    </citation>
    <scope>NUCLEOTIDE SEQUENCE [LARGE SCALE GENOMIC DNA]</scope>
    <source>
        <strain evidence="4">Red630</strain>
    </source>
</reference>
<keyword evidence="1" id="KW-0443">Lipid metabolism</keyword>
<comment type="similarity">
    <text evidence="1">Belongs to the neutral ceramidase family.</text>
</comment>
<comment type="catalytic activity">
    <reaction evidence="1">
        <text>an N-acylsphing-4-enine + H2O = sphing-4-enine + a fatty acid</text>
        <dbReference type="Rhea" id="RHEA:20856"/>
        <dbReference type="ChEBI" id="CHEBI:15377"/>
        <dbReference type="ChEBI" id="CHEBI:28868"/>
        <dbReference type="ChEBI" id="CHEBI:52639"/>
        <dbReference type="ChEBI" id="CHEBI:57756"/>
        <dbReference type="EC" id="3.5.1.23"/>
    </reaction>
</comment>
<evidence type="ECO:0000259" key="2">
    <source>
        <dbReference type="Pfam" id="PF04734"/>
    </source>
</evidence>
<evidence type="ECO:0000313" key="4">
    <source>
        <dbReference type="Proteomes" id="UP001162734"/>
    </source>
</evidence>
<dbReference type="RefSeq" id="WP_248346338.1">
    <property type="nucleotide sequence ID" value="NZ_AP025592.1"/>
</dbReference>
<organism evidence="3 4">
    <name type="scientific">Anaeromyxobacter paludicola</name>
    <dbReference type="NCBI Taxonomy" id="2918171"/>
    <lineage>
        <taxon>Bacteria</taxon>
        <taxon>Pseudomonadati</taxon>
        <taxon>Myxococcota</taxon>
        <taxon>Myxococcia</taxon>
        <taxon>Myxococcales</taxon>
        <taxon>Cystobacterineae</taxon>
        <taxon>Anaeromyxobacteraceae</taxon>
        <taxon>Anaeromyxobacter</taxon>
    </lineage>
</organism>
<keyword evidence="4" id="KW-1185">Reference proteome</keyword>